<dbReference type="InterPro" id="IPR046532">
    <property type="entry name" value="DUF6597"/>
</dbReference>
<dbReference type="InterPro" id="IPR009057">
    <property type="entry name" value="Homeodomain-like_sf"/>
</dbReference>
<dbReference type="AlphaFoldDB" id="A0A2S7VRP0"/>
<keyword evidence="2" id="KW-0238">DNA-binding</keyword>
<dbReference type="SMART" id="SM00342">
    <property type="entry name" value="HTH_ARAC"/>
    <property type="match status" value="1"/>
</dbReference>
<comment type="caution">
    <text evidence="5">The sequence shown here is derived from an EMBL/GenBank/DDBJ whole genome shotgun (WGS) entry which is preliminary data.</text>
</comment>
<reference evidence="5 6" key="1">
    <citation type="submission" date="2016-12" db="EMBL/GenBank/DDBJ databases">
        <title>Diversity of luminous bacteria.</title>
        <authorList>
            <person name="Yoshizawa S."/>
            <person name="Kogure K."/>
        </authorList>
    </citation>
    <scope>NUCLEOTIDE SEQUENCE [LARGE SCALE GENOMIC DNA]</scope>
    <source>
        <strain evidence="5 6">LC2-408</strain>
    </source>
</reference>
<evidence type="ECO:0000313" key="5">
    <source>
        <dbReference type="EMBL" id="PQJ64515.1"/>
    </source>
</evidence>
<feature type="domain" description="HTH araC/xylS-type" evidence="4">
    <location>
        <begin position="157"/>
        <end position="265"/>
    </location>
</feature>
<dbReference type="PROSITE" id="PS01124">
    <property type="entry name" value="HTH_ARAC_FAMILY_2"/>
    <property type="match status" value="1"/>
</dbReference>
<evidence type="ECO:0000256" key="2">
    <source>
        <dbReference type="ARBA" id="ARBA00023125"/>
    </source>
</evidence>
<keyword evidence="6" id="KW-1185">Reference proteome</keyword>
<evidence type="ECO:0000256" key="3">
    <source>
        <dbReference type="ARBA" id="ARBA00023163"/>
    </source>
</evidence>
<dbReference type="GO" id="GO:0043565">
    <property type="term" value="F:sequence-specific DNA binding"/>
    <property type="evidence" value="ECO:0007669"/>
    <property type="project" value="InterPro"/>
</dbReference>
<organism evidence="5 6">
    <name type="scientific">Vibrio chagasii</name>
    <dbReference type="NCBI Taxonomy" id="170679"/>
    <lineage>
        <taxon>Bacteria</taxon>
        <taxon>Pseudomonadati</taxon>
        <taxon>Pseudomonadota</taxon>
        <taxon>Gammaproteobacteria</taxon>
        <taxon>Vibrionales</taxon>
        <taxon>Vibrionaceae</taxon>
        <taxon>Vibrio</taxon>
    </lineage>
</organism>
<accession>A0A2S7VRP0</accession>
<gene>
    <name evidence="5" type="ORF">BTO10_06970</name>
</gene>
<dbReference type="PANTHER" id="PTHR46796:SF13">
    <property type="entry name" value="HTH-TYPE TRANSCRIPTIONAL ACTIVATOR RHAS"/>
    <property type="match status" value="1"/>
</dbReference>
<dbReference type="Proteomes" id="UP000238707">
    <property type="component" value="Unassembled WGS sequence"/>
</dbReference>
<dbReference type="SUPFAM" id="SSF46689">
    <property type="entry name" value="Homeodomain-like"/>
    <property type="match status" value="1"/>
</dbReference>
<dbReference type="Pfam" id="PF12833">
    <property type="entry name" value="HTH_18"/>
    <property type="match status" value="1"/>
</dbReference>
<sequence length="279" mass="31617">MSYWLQSPKPSAVAQYIDCYWLIEKTPDAQTHQFPILPPAPSAHLILSPSDQPYHYTINQQVQQGVGSHLLLPHHKAIELDHSKPFIHLGIKFHAGALYSLTIPDCPHPSLDRVNTIDLAVLLNNFDADVTSLIKLAQSDFEACCQQLDDLLLPWLSTATNDRHSDLTRKVLSVLGSTPIAELSDTLFFSQRTLERSFNKVTGLTLKQCQSMNKLEAMLEYLYKKELNDIDWLDVAFQFGFSDQPHLIRYLKKTIGFTPNTYVKEGGLTIDVYDGFRSE</sequence>
<dbReference type="RefSeq" id="WP_105024065.1">
    <property type="nucleotide sequence ID" value="NZ_MSCI01000001.1"/>
</dbReference>
<dbReference type="InterPro" id="IPR050204">
    <property type="entry name" value="AraC_XylS_family_regulators"/>
</dbReference>
<dbReference type="PANTHER" id="PTHR46796">
    <property type="entry name" value="HTH-TYPE TRANSCRIPTIONAL ACTIVATOR RHAS-RELATED"/>
    <property type="match status" value="1"/>
</dbReference>
<dbReference type="Pfam" id="PF20240">
    <property type="entry name" value="DUF6597"/>
    <property type="match status" value="1"/>
</dbReference>
<proteinExistence type="predicted"/>
<evidence type="ECO:0000256" key="1">
    <source>
        <dbReference type="ARBA" id="ARBA00023015"/>
    </source>
</evidence>
<evidence type="ECO:0000313" key="6">
    <source>
        <dbReference type="Proteomes" id="UP000238707"/>
    </source>
</evidence>
<evidence type="ECO:0000259" key="4">
    <source>
        <dbReference type="PROSITE" id="PS01124"/>
    </source>
</evidence>
<keyword evidence="1" id="KW-0805">Transcription regulation</keyword>
<dbReference type="Gene3D" id="1.10.10.60">
    <property type="entry name" value="Homeodomain-like"/>
    <property type="match status" value="1"/>
</dbReference>
<protein>
    <submittedName>
        <fullName evidence="5">AraC family transcriptional regulator</fullName>
    </submittedName>
</protein>
<dbReference type="EMBL" id="MSCI01000001">
    <property type="protein sequence ID" value="PQJ64515.1"/>
    <property type="molecule type" value="Genomic_DNA"/>
</dbReference>
<dbReference type="InterPro" id="IPR018060">
    <property type="entry name" value="HTH_AraC"/>
</dbReference>
<dbReference type="GO" id="GO:0003700">
    <property type="term" value="F:DNA-binding transcription factor activity"/>
    <property type="evidence" value="ECO:0007669"/>
    <property type="project" value="InterPro"/>
</dbReference>
<keyword evidence="3" id="KW-0804">Transcription</keyword>
<name>A0A2S7VRP0_9VIBR</name>